<dbReference type="WBParaSite" id="SMUV_0000969101-mRNA-1">
    <property type="protein sequence ID" value="SMUV_0000969101-mRNA-1"/>
    <property type="gene ID" value="SMUV_0000969101"/>
</dbReference>
<evidence type="ECO:0000256" key="3">
    <source>
        <dbReference type="SAM" id="Phobius"/>
    </source>
</evidence>
<keyword evidence="2" id="KW-0677">Repeat</keyword>
<evidence type="ECO:0000313" key="5">
    <source>
        <dbReference type="WBParaSite" id="SMUV_0000969101-mRNA-1"/>
    </source>
</evidence>
<dbReference type="AlphaFoldDB" id="A0A0N5AXL2"/>
<dbReference type="PROSITE" id="PS51450">
    <property type="entry name" value="LRR"/>
    <property type="match status" value="3"/>
</dbReference>
<accession>A0A0N5AXL2</accession>
<proteinExistence type="predicted"/>
<evidence type="ECO:0000313" key="4">
    <source>
        <dbReference type="Proteomes" id="UP000046393"/>
    </source>
</evidence>
<keyword evidence="1" id="KW-0433">Leucine-rich repeat</keyword>
<reference evidence="5" key="1">
    <citation type="submission" date="2017-02" db="UniProtKB">
        <authorList>
            <consortium name="WormBaseParasite"/>
        </authorList>
    </citation>
    <scope>IDENTIFICATION</scope>
</reference>
<dbReference type="Proteomes" id="UP000046393">
    <property type="component" value="Unplaced"/>
</dbReference>
<dbReference type="InterPro" id="IPR001611">
    <property type="entry name" value="Leu-rich_rpt"/>
</dbReference>
<sequence length="694" mass="80500">MFIGTLDLDRFANLTRLLRISIRNCNVEDVSAAKVFQNLKTLDLRNNYLSSWEQLGALLLQTPSLKTLQLSGNSFTKLPDSYLFPSTIRSLNLSYNKINEIDSVPFVDRLDLSGNNLYNVSNIWPESIVFLNLSRNYELSKLNVSNLQHLKSLNCDHTKLSTLPVNNCSNLRVLSLASTDIESIDFTALGTSVLEEVDLLDCRLMSSFFGVLPSTVHSFRLSQSMVSSFPELFFSELKNSSEIVLLNNRLSKNLCLMRWKHYAPESLRKDFNSSVSMEANCSLGIDGADFNKRTVVRTTLEQPVILPCDIYGESLSTLEWWLVRPETLIGSFEFATRKIHMNWSRNDSYRILVGGYLLLTKATRNLVERYRCIGSTSTQGIVSAVTYFRLDYSAWFGLKYPTAVFWGSVLMSLCFCAVSFLFNITWIICRKVLLWWIKRTERLSRVRRMVEACEKYRQKQMVNLQEGYHRRIVQIRDNYHQQVEQLRQSYASQAERFRDYRAAQKTYVNQHLDNIRENYNQQMCRLREYGSRRAEQLWESYESQINRLRTFSLQQRLRLVRKYKVKQKYINSLLERFSDNSQSSSLIPRQADQEVLCPLKELEAPASLPKSESYYSLPEYVLDEIGELHCPPRTDIPNHMLNRHCPVPVAGSSFEDEQPSTSKVLNFRKADSDANVTYDLDLPPKRRHSLVYSQ</sequence>
<evidence type="ECO:0000256" key="1">
    <source>
        <dbReference type="ARBA" id="ARBA00022614"/>
    </source>
</evidence>
<dbReference type="InterPro" id="IPR050333">
    <property type="entry name" value="SLRP"/>
</dbReference>
<keyword evidence="3" id="KW-0812">Transmembrane</keyword>
<dbReference type="SUPFAM" id="SSF52058">
    <property type="entry name" value="L domain-like"/>
    <property type="match status" value="1"/>
</dbReference>
<dbReference type="InterPro" id="IPR032675">
    <property type="entry name" value="LRR_dom_sf"/>
</dbReference>
<dbReference type="STRING" id="451379.A0A0N5AXL2"/>
<keyword evidence="3" id="KW-1133">Transmembrane helix</keyword>
<dbReference type="Pfam" id="PF13855">
    <property type="entry name" value="LRR_8"/>
    <property type="match status" value="1"/>
</dbReference>
<feature type="transmembrane region" description="Helical" evidence="3">
    <location>
        <begin position="403"/>
        <end position="429"/>
    </location>
</feature>
<name>A0A0N5AXL2_9BILA</name>
<dbReference type="PANTHER" id="PTHR45712:SF22">
    <property type="entry name" value="INSULIN-LIKE GROWTH FACTOR-BINDING PROTEIN COMPLEX ACID LABILE SUBUNIT"/>
    <property type="match status" value="1"/>
</dbReference>
<keyword evidence="3" id="KW-0472">Membrane</keyword>
<evidence type="ECO:0000256" key="2">
    <source>
        <dbReference type="ARBA" id="ARBA00022737"/>
    </source>
</evidence>
<keyword evidence="4" id="KW-1185">Reference proteome</keyword>
<dbReference type="Gene3D" id="3.80.10.10">
    <property type="entry name" value="Ribonuclease Inhibitor"/>
    <property type="match status" value="1"/>
</dbReference>
<dbReference type="PANTHER" id="PTHR45712">
    <property type="entry name" value="AGAP008170-PA"/>
    <property type="match status" value="1"/>
</dbReference>
<organism evidence="4 5">
    <name type="scientific">Syphacia muris</name>
    <dbReference type="NCBI Taxonomy" id="451379"/>
    <lineage>
        <taxon>Eukaryota</taxon>
        <taxon>Metazoa</taxon>
        <taxon>Ecdysozoa</taxon>
        <taxon>Nematoda</taxon>
        <taxon>Chromadorea</taxon>
        <taxon>Rhabditida</taxon>
        <taxon>Spirurina</taxon>
        <taxon>Oxyuridomorpha</taxon>
        <taxon>Oxyuroidea</taxon>
        <taxon>Oxyuridae</taxon>
        <taxon>Syphacia</taxon>
    </lineage>
</organism>
<protein>
    <submittedName>
        <fullName evidence="5">Ig-like domain-containing protein</fullName>
    </submittedName>
</protein>